<keyword evidence="2" id="KW-0092">Biotin</keyword>
<feature type="binding site" evidence="2">
    <location>
        <position position="124"/>
    </location>
    <ligand>
        <name>biotin</name>
        <dbReference type="ChEBI" id="CHEBI:57586"/>
    </ligand>
</feature>
<keyword evidence="2" id="KW-0067">ATP-binding</keyword>
<dbReference type="HAMAP" id="MF_00978">
    <property type="entry name" value="Bifunct_BirA"/>
    <property type="match status" value="1"/>
</dbReference>
<dbReference type="InterPro" id="IPR013196">
    <property type="entry name" value="HTH_11"/>
</dbReference>
<keyword evidence="1 2" id="KW-0436">Ligase</keyword>
<gene>
    <name evidence="2" type="primary">birA</name>
    <name evidence="4" type="ORF">A966_02791</name>
</gene>
<dbReference type="GO" id="GO:0004077">
    <property type="term" value="F:biotin--[biotin carboxyl-carrier protein] ligase activity"/>
    <property type="evidence" value="ECO:0007669"/>
    <property type="project" value="UniProtKB-UniRule"/>
</dbReference>
<feature type="binding site" evidence="2">
    <location>
        <position position="197"/>
    </location>
    <ligand>
        <name>biotin</name>
        <dbReference type="ChEBI" id="CHEBI:57586"/>
    </ligand>
</feature>
<dbReference type="InterPro" id="IPR004143">
    <property type="entry name" value="BPL_LPL_catalytic"/>
</dbReference>
<dbReference type="Pfam" id="PF08279">
    <property type="entry name" value="HTH_11"/>
    <property type="match status" value="1"/>
</dbReference>
<dbReference type="EC" id="6.3.4.15" evidence="2"/>
<dbReference type="NCBIfam" id="TIGR00121">
    <property type="entry name" value="birA_ligase"/>
    <property type="match status" value="1"/>
</dbReference>
<evidence type="ECO:0000256" key="2">
    <source>
        <dbReference type="HAMAP-Rule" id="MF_00978"/>
    </source>
</evidence>
<dbReference type="Gene3D" id="3.30.930.10">
    <property type="entry name" value="Bira Bifunctional Protein, Domain 2"/>
    <property type="match status" value="1"/>
</dbReference>
<feature type="binding site" evidence="2">
    <location>
        <begin position="100"/>
        <end position="102"/>
    </location>
    <ligand>
        <name>biotin</name>
        <dbReference type="ChEBI" id="CHEBI:57586"/>
    </ligand>
</feature>
<proteinExistence type="inferred from homology"/>
<accession>A0A2U4FKT9</accession>
<dbReference type="Gene3D" id="1.10.10.10">
    <property type="entry name" value="Winged helix-like DNA-binding domain superfamily/Winged helix DNA-binding domain"/>
    <property type="match status" value="1"/>
</dbReference>
<keyword evidence="2" id="KW-0678">Repressor</keyword>
<dbReference type="PANTHER" id="PTHR12835">
    <property type="entry name" value="BIOTIN PROTEIN LIGASE"/>
    <property type="match status" value="1"/>
</dbReference>
<comment type="catalytic activity">
    <reaction evidence="2">
        <text>biotin + L-lysyl-[protein] + ATP = N(6)-biotinyl-L-lysyl-[protein] + AMP + diphosphate + H(+)</text>
        <dbReference type="Rhea" id="RHEA:11756"/>
        <dbReference type="Rhea" id="RHEA-COMP:9752"/>
        <dbReference type="Rhea" id="RHEA-COMP:10505"/>
        <dbReference type="ChEBI" id="CHEBI:15378"/>
        <dbReference type="ChEBI" id="CHEBI:29969"/>
        <dbReference type="ChEBI" id="CHEBI:30616"/>
        <dbReference type="ChEBI" id="CHEBI:33019"/>
        <dbReference type="ChEBI" id="CHEBI:57586"/>
        <dbReference type="ChEBI" id="CHEBI:83144"/>
        <dbReference type="ChEBI" id="CHEBI:456215"/>
        <dbReference type="EC" id="6.3.4.15"/>
    </reaction>
</comment>
<keyword evidence="2" id="KW-0805">Transcription regulation</keyword>
<dbReference type="AlphaFoldDB" id="A0A2U4FKT9"/>
<evidence type="ECO:0000313" key="5">
    <source>
        <dbReference type="Proteomes" id="UP000011663"/>
    </source>
</evidence>
<dbReference type="CDD" id="cd16442">
    <property type="entry name" value="BPL"/>
    <property type="match status" value="1"/>
</dbReference>
<organism evidence="4 5">
    <name type="scientific">Brachyspira hampsonii 30446</name>
    <dbReference type="NCBI Taxonomy" id="1289135"/>
    <lineage>
        <taxon>Bacteria</taxon>
        <taxon>Pseudomonadati</taxon>
        <taxon>Spirochaetota</taxon>
        <taxon>Spirochaetia</taxon>
        <taxon>Brachyspirales</taxon>
        <taxon>Brachyspiraceae</taxon>
        <taxon>Brachyspira</taxon>
    </lineage>
</organism>
<feature type="domain" description="BPL/LPL catalytic" evidence="3">
    <location>
        <begin position="77"/>
        <end position="274"/>
    </location>
</feature>
<dbReference type="EMBL" id="ALNZ01000010">
    <property type="protein sequence ID" value="EKV58021.1"/>
    <property type="molecule type" value="Genomic_DNA"/>
</dbReference>
<comment type="caution">
    <text evidence="2">Lacks conserved residue(s) required for the propagation of feature annotation.</text>
</comment>
<protein>
    <recommendedName>
        <fullName evidence="2">Bifunctional ligase/repressor BirA</fullName>
    </recommendedName>
    <alternativeName>
        <fullName evidence="2">Biotin--[acetyl-CoA-carboxylase] ligase</fullName>
        <ecNumber evidence="2">6.3.4.15</ecNumber>
    </alternativeName>
    <alternativeName>
        <fullName evidence="2">Biotin--protein ligase</fullName>
    </alternativeName>
    <alternativeName>
        <fullName evidence="2">Biotin-[acetyl-CoA carboxylase] synthetase</fullName>
    </alternativeName>
</protein>
<keyword evidence="2" id="KW-0804">Transcription</keyword>
<dbReference type="SUPFAM" id="SSF55681">
    <property type="entry name" value="Class II aaRS and biotin synthetases"/>
    <property type="match status" value="1"/>
</dbReference>
<dbReference type="InterPro" id="IPR036388">
    <property type="entry name" value="WH-like_DNA-bd_sf"/>
</dbReference>
<dbReference type="InterPro" id="IPR045864">
    <property type="entry name" value="aa-tRNA-synth_II/BPL/LPL"/>
</dbReference>
<dbReference type="PROSITE" id="PS51733">
    <property type="entry name" value="BPL_LPL_CATALYTIC"/>
    <property type="match status" value="1"/>
</dbReference>
<evidence type="ECO:0000313" key="4">
    <source>
        <dbReference type="EMBL" id="EKV58021.1"/>
    </source>
</evidence>
<dbReference type="STRING" id="1289135.A966_02791"/>
<sequence length="335" mass="37564">MLSFCIMRKNLKENIISILESNKGLFISGEKLANDLNVSRTAIWKAVKSLKNEGYDILSVSNKGYALSKETDILSSKIIKDNMPKYSDKFSFLIYKTVESTNTIARAMAIKGAESGTVIIAEEQTSGYGRNGKFFFSPYGTGIYMSIILNLKKEKKIFNSSFITTAAAMAVSKSIEEVTNESTQIKWVNDIFINNKKVCGILTEGSFSFEDGKLDYAVIGIGINVNFPKKGFPKELDNIAASINNDNLKNNSDIRNILIAKILENLYEYYFNDINFYEEYKKRSFLIGKKVSVDINGKENIVKVLDIDKTFALIVELKNGEIDRLTSGSVNYKIS</sequence>
<evidence type="ECO:0000259" key="3">
    <source>
        <dbReference type="PROSITE" id="PS51733"/>
    </source>
</evidence>
<keyword evidence="2" id="KW-0238">DNA-binding</keyword>
<dbReference type="InterPro" id="IPR030855">
    <property type="entry name" value="Bifunct_BirA"/>
</dbReference>
<comment type="function">
    <text evidence="2">Acts both as a biotin--[acetyl-CoA-carboxylase] ligase and a repressor.</text>
</comment>
<dbReference type="Proteomes" id="UP000011663">
    <property type="component" value="Unassembled WGS sequence"/>
</dbReference>
<dbReference type="SUPFAM" id="SSF46785">
    <property type="entry name" value="Winged helix' DNA-binding domain"/>
    <property type="match status" value="1"/>
</dbReference>
<dbReference type="InterPro" id="IPR004408">
    <property type="entry name" value="Biotin_CoA_COase_ligase"/>
</dbReference>
<feature type="DNA-binding region" description="H-T-H motif" evidence="2">
    <location>
        <begin position="29"/>
        <end position="48"/>
    </location>
</feature>
<comment type="caution">
    <text evidence="4">The sequence shown here is derived from an EMBL/GenBank/DDBJ whole genome shotgun (WGS) entry which is preliminary data.</text>
</comment>
<evidence type="ECO:0000256" key="1">
    <source>
        <dbReference type="ARBA" id="ARBA00022598"/>
    </source>
</evidence>
<dbReference type="GO" id="GO:0003677">
    <property type="term" value="F:DNA binding"/>
    <property type="evidence" value="ECO:0007669"/>
    <property type="project" value="UniProtKB-UniRule"/>
</dbReference>
<dbReference type="PANTHER" id="PTHR12835:SF5">
    <property type="entry name" value="BIOTIN--PROTEIN LIGASE"/>
    <property type="match status" value="1"/>
</dbReference>
<keyword evidence="2" id="KW-0547">Nucleotide-binding</keyword>
<dbReference type="InterPro" id="IPR036390">
    <property type="entry name" value="WH_DNA-bd_sf"/>
</dbReference>
<name>A0A2U4FKT9_9SPIR</name>
<dbReference type="GO" id="GO:0005737">
    <property type="term" value="C:cytoplasm"/>
    <property type="evidence" value="ECO:0007669"/>
    <property type="project" value="TreeGrafter"/>
</dbReference>
<reference evidence="4 5" key="1">
    <citation type="submission" date="2012-07" db="EMBL/GenBank/DDBJ databases">
        <title>Genome sequence of Brachyspira sp. 30446, isolated from a pig with mucohaemorrhagic colitis.</title>
        <authorList>
            <person name="Rubin J.E."/>
            <person name="Fernando C."/>
            <person name="Harding J.C.S."/>
            <person name="Hill J.E."/>
        </authorList>
    </citation>
    <scope>NUCLEOTIDE SEQUENCE [LARGE SCALE GENOMIC DNA]</scope>
    <source>
        <strain evidence="4 5">30446</strain>
    </source>
</reference>
<comment type="similarity">
    <text evidence="2">Belongs to the biotin--protein ligase family.</text>
</comment>
<dbReference type="GO" id="GO:0006355">
    <property type="term" value="P:regulation of DNA-templated transcription"/>
    <property type="evidence" value="ECO:0007669"/>
    <property type="project" value="UniProtKB-UniRule"/>
</dbReference>
<dbReference type="GO" id="GO:0005524">
    <property type="term" value="F:ATP binding"/>
    <property type="evidence" value="ECO:0007669"/>
    <property type="project" value="UniProtKB-UniRule"/>
</dbReference>
<dbReference type="Pfam" id="PF03099">
    <property type="entry name" value="BPL_LplA_LipB"/>
    <property type="match status" value="1"/>
</dbReference>